<keyword evidence="2" id="KW-1185">Reference proteome</keyword>
<dbReference type="RefSeq" id="WP_307271703.1">
    <property type="nucleotide sequence ID" value="NZ_JAUSVX010000003.1"/>
</dbReference>
<evidence type="ECO:0000313" key="2">
    <source>
        <dbReference type="Proteomes" id="UP001242480"/>
    </source>
</evidence>
<reference evidence="1 2" key="1">
    <citation type="submission" date="2023-07" db="EMBL/GenBank/DDBJ databases">
        <title>Genomic Encyclopedia of Type Strains, Phase IV (KMG-IV): sequencing the most valuable type-strain genomes for metagenomic binning, comparative biology and taxonomic classification.</title>
        <authorList>
            <person name="Goeker M."/>
        </authorList>
    </citation>
    <scope>NUCLEOTIDE SEQUENCE [LARGE SCALE GENOMIC DNA]</scope>
    <source>
        <strain evidence="1 2">DSM 19619</strain>
    </source>
</reference>
<evidence type="ECO:0000313" key="1">
    <source>
        <dbReference type="EMBL" id="MDQ0469253.1"/>
    </source>
</evidence>
<proteinExistence type="predicted"/>
<dbReference type="Proteomes" id="UP001242480">
    <property type="component" value="Unassembled WGS sequence"/>
</dbReference>
<protein>
    <submittedName>
        <fullName evidence="1">Uncharacterized protein</fullName>
    </submittedName>
</protein>
<comment type="caution">
    <text evidence="1">The sequence shown here is derived from an EMBL/GenBank/DDBJ whole genome shotgun (WGS) entry which is preliminary data.</text>
</comment>
<organism evidence="1 2">
    <name type="scientific">Labrys wisconsinensis</name>
    <dbReference type="NCBI Taxonomy" id="425677"/>
    <lineage>
        <taxon>Bacteria</taxon>
        <taxon>Pseudomonadati</taxon>
        <taxon>Pseudomonadota</taxon>
        <taxon>Alphaproteobacteria</taxon>
        <taxon>Hyphomicrobiales</taxon>
        <taxon>Xanthobacteraceae</taxon>
        <taxon>Labrys</taxon>
    </lineage>
</organism>
<accession>A0ABU0J4Q8</accession>
<name>A0ABU0J4Q8_9HYPH</name>
<gene>
    <name evidence="1" type="ORF">QO011_002264</name>
</gene>
<sequence>MTALPTVPGHVFEPGEMAILDEAFRLSWETLSAEDEPRFRDRQGYYARETIARMVIGRASAGERDPRVLSRGIITAMSLG</sequence>
<dbReference type="EMBL" id="JAUSVX010000003">
    <property type="protein sequence ID" value="MDQ0469253.1"/>
    <property type="molecule type" value="Genomic_DNA"/>
</dbReference>